<dbReference type="EMBL" id="JACHMH010000001">
    <property type="protein sequence ID" value="MBB4682512.1"/>
    <property type="molecule type" value="Genomic_DNA"/>
</dbReference>
<gene>
    <name evidence="1" type="ORF">HNR67_008630</name>
</gene>
<dbReference type="AlphaFoldDB" id="A0A7W7CJN7"/>
<dbReference type="Proteomes" id="UP000533598">
    <property type="component" value="Unassembled WGS sequence"/>
</dbReference>
<accession>A0A7W7CJN7</accession>
<keyword evidence="2" id="KW-1185">Reference proteome</keyword>
<proteinExistence type="predicted"/>
<comment type="caution">
    <text evidence="1">The sequence shown here is derived from an EMBL/GenBank/DDBJ whole genome shotgun (WGS) entry which is preliminary data.</text>
</comment>
<protein>
    <submittedName>
        <fullName evidence="1">Uncharacterized protein</fullName>
    </submittedName>
</protein>
<name>A0A7W7CJN7_9PSEU</name>
<evidence type="ECO:0000313" key="1">
    <source>
        <dbReference type="EMBL" id="MBB4682512.1"/>
    </source>
</evidence>
<dbReference type="RefSeq" id="WP_185009871.1">
    <property type="nucleotide sequence ID" value="NZ_BAAAUI010000072.1"/>
</dbReference>
<sequence>MNTSGDATYFLVMNIERSSQGFKTMNLYEELSKVRIQEAQRVSAERRLACDLASARRWRRLSQWAARRAERYSAS</sequence>
<evidence type="ECO:0000313" key="2">
    <source>
        <dbReference type="Proteomes" id="UP000533598"/>
    </source>
</evidence>
<reference evidence="1 2" key="1">
    <citation type="submission" date="2020-08" db="EMBL/GenBank/DDBJ databases">
        <title>Sequencing the genomes of 1000 actinobacteria strains.</title>
        <authorList>
            <person name="Klenk H.-P."/>
        </authorList>
    </citation>
    <scope>NUCLEOTIDE SEQUENCE [LARGE SCALE GENOMIC DNA]</scope>
    <source>
        <strain evidence="1 2">DSM 44230</strain>
    </source>
</reference>
<organism evidence="1 2">
    <name type="scientific">Crossiella cryophila</name>
    <dbReference type="NCBI Taxonomy" id="43355"/>
    <lineage>
        <taxon>Bacteria</taxon>
        <taxon>Bacillati</taxon>
        <taxon>Actinomycetota</taxon>
        <taxon>Actinomycetes</taxon>
        <taxon>Pseudonocardiales</taxon>
        <taxon>Pseudonocardiaceae</taxon>
        <taxon>Crossiella</taxon>
    </lineage>
</organism>